<accession>A0A4C1XB37</accession>
<name>A0A4C1XB37_EUMVA</name>
<reference evidence="1 2" key="1">
    <citation type="journal article" date="2019" name="Commun. Biol.">
        <title>The bagworm genome reveals a unique fibroin gene that provides high tensile strength.</title>
        <authorList>
            <person name="Kono N."/>
            <person name="Nakamura H."/>
            <person name="Ohtoshi R."/>
            <person name="Tomita M."/>
            <person name="Numata K."/>
            <person name="Arakawa K."/>
        </authorList>
    </citation>
    <scope>NUCLEOTIDE SEQUENCE [LARGE SCALE GENOMIC DNA]</scope>
</reference>
<keyword evidence="2" id="KW-1185">Reference proteome</keyword>
<sequence length="379" mass="43115">MHPRLEFGIFCTESIRDSRCSTATVKPVAKYLYTFIVEKSFWQPACNTHQRAARNPPLTLESVPPSLFNELNIYSRVVTFEKSIHLTDSKQYMGSTHNGQVDQRADCFSVCGVDVEEDQTLIDENVTAVVITASNYRIGYGQLARPSIALNGYALISGQTKSSGGGRGDINVRSAWWGSKRDNARDMKFWAFVAMVVLHVLNEGSISIEWQLVRGVISTDHNVLTFDIRTGWRSGLGPFRGTRIHNTAKVWWAEFLTAFDSTKEEPILTAEMVKSVDSFDQLDGVVKLYVVCIQYACDAVIPRKCSMQRLKFLWWSPEFGGLKKDVRTKERHIRNAPPSRRQYVVEEYVRVKEVYERAAADAQKTSWKRFCSAQERESI</sequence>
<proteinExistence type="predicted"/>
<dbReference type="Proteomes" id="UP000299102">
    <property type="component" value="Unassembled WGS sequence"/>
</dbReference>
<dbReference type="OrthoDB" id="411871at2759"/>
<protein>
    <submittedName>
        <fullName evidence="1">Uncharacterized protein</fullName>
    </submittedName>
</protein>
<evidence type="ECO:0000313" key="2">
    <source>
        <dbReference type="Proteomes" id="UP000299102"/>
    </source>
</evidence>
<organism evidence="1 2">
    <name type="scientific">Eumeta variegata</name>
    <name type="common">Bagworm moth</name>
    <name type="synonym">Eumeta japonica</name>
    <dbReference type="NCBI Taxonomy" id="151549"/>
    <lineage>
        <taxon>Eukaryota</taxon>
        <taxon>Metazoa</taxon>
        <taxon>Ecdysozoa</taxon>
        <taxon>Arthropoda</taxon>
        <taxon>Hexapoda</taxon>
        <taxon>Insecta</taxon>
        <taxon>Pterygota</taxon>
        <taxon>Neoptera</taxon>
        <taxon>Endopterygota</taxon>
        <taxon>Lepidoptera</taxon>
        <taxon>Glossata</taxon>
        <taxon>Ditrysia</taxon>
        <taxon>Tineoidea</taxon>
        <taxon>Psychidae</taxon>
        <taxon>Oiketicinae</taxon>
        <taxon>Eumeta</taxon>
    </lineage>
</organism>
<comment type="caution">
    <text evidence="1">The sequence shown here is derived from an EMBL/GenBank/DDBJ whole genome shotgun (WGS) entry which is preliminary data.</text>
</comment>
<dbReference type="AlphaFoldDB" id="A0A4C1XB37"/>
<gene>
    <name evidence="1" type="ORF">EVAR_41863_1</name>
</gene>
<dbReference type="EMBL" id="BGZK01000780">
    <property type="protein sequence ID" value="GBP60172.1"/>
    <property type="molecule type" value="Genomic_DNA"/>
</dbReference>
<evidence type="ECO:0000313" key="1">
    <source>
        <dbReference type="EMBL" id="GBP60172.1"/>
    </source>
</evidence>